<dbReference type="EMBL" id="WWHY01000001">
    <property type="protein sequence ID" value="MYR34497.1"/>
    <property type="molecule type" value="Genomic_DNA"/>
</dbReference>
<feature type="transmembrane region" description="Helical" evidence="2">
    <location>
        <begin position="89"/>
        <end position="108"/>
    </location>
</feature>
<keyword evidence="2" id="KW-0472">Membrane</keyword>
<evidence type="ECO:0000313" key="3">
    <source>
        <dbReference type="EMBL" id="MYR34497.1"/>
    </source>
</evidence>
<accession>A0A7K2IXE0</accession>
<evidence type="ECO:0000256" key="2">
    <source>
        <dbReference type="SAM" id="Phobius"/>
    </source>
</evidence>
<keyword evidence="2" id="KW-0812">Transmembrane</keyword>
<evidence type="ECO:0000313" key="4">
    <source>
        <dbReference type="Proteomes" id="UP000467124"/>
    </source>
</evidence>
<dbReference type="InterPro" id="IPR019051">
    <property type="entry name" value="Trp_biosyn_TM_oprn/chp"/>
</dbReference>
<evidence type="ECO:0000256" key="1">
    <source>
        <dbReference type="SAM" id="MobiDB-lite"/>
    </source>
</evidence>
<comment type="caution">
    <text evidence="3">The sequence shown here is derived from an EMBL/GenBank/DDBJ whole genome shotgun (WGS) entry which is preliminary data.</text>
</comment>
<dbReference type="RefSeq" id="WP_017534062.1">
    <property type="nucleotide sequence ID" value="NZ_WWHY01000001.1"/>
</dbReference>
<keyword evidence="2" id="KW-1133">Transmembrane helix</keyword>
<reference evidence="3 4" key="1">
    <citation type="journal article" date="2019" name="Nat. Commun.">
        <title>The antimicrobial potential of Streptomyces from insect microbiomes.</title>
        <authorList>
            <person name="Chevrette M.G."/>
            <person name="Carlson C.M."/>
            <person name="Ortega H.E."/>
            <person name="Thomas C."/>
            <person name="Ananiev G.E."/>
            <person name="Barns K.J."/>
            <person name="Book A.J."/>
            <person name="Cagnazzo J."/>
            <person name="Carlos C."/>
            <person name="Flanigan W."/>
            <person name="Grubbs K.J."/>
            <person name="Horn H.A."/>
            <person name="Hoffmann F.M."/>
            <person name="Klassen J.L."/>
            <person name="Knack J.J."/>
            <person name="Lewin G.R."/>
            <person name="McDonald B.R."/>
            <person name="Muller L."/>
            <person name="Melo W.G.P."/>
            <person name="Pinto-Tomas A.A."/>
            <person name="Schmitz A."/>
            <person name="Wendt-Pienkowski E."/>
            <person name="Wildman S."/>
            <person name="Zhao M."/>
            <person name="Zhang F."/>
            <person name="Bugni T.S."/>
            <person name="Andes D.R."/>
            <person name="Pupo M.T."/>
            <person name="Currie C.R."/>
        </authorList>
    </citation>
    <scope>NUCLEOTIDE SEQUENCE [LARGE SCALE GENOMIC DNA]</scope>
    <source>
        <strain evidence="3 4">SID5840</strain>
    </source>
</reference>
<dbReference type="Pfam" id="PF09534">
    <property type="entry name" value="Trp_oprn_chp"/>
    <property type="match status" value="1"/>
</dbReference>
<dbReference type="AlphaFoldDB" id="A0A7K2IXE0"/>
<feature type="region of interest" description="Disordered" evidence="1">
    <location>
        <begin position="172"/>
        <end position="241"/>
    </location>
</feature>
<proteinExistence type="predicted"/>
<name>A0A7K2IXE0_9ACTN</name>
<gene>
    <name evidence="3" type="ORF">GTW20_20170</name>
</gene>
<organism evidence="3 4">
    <name type="scientific">Nocardiopsis alba</name>
    <dbReference type="NCBI Taxonomy" id="53437"/>
    <lineage>
        <taxon>Bacteria</taxon>
        <taxon>Bacillati</taxon>
        <taxon>Actinomycetota</taxon>
        <taxon>Actinomycetes</taxon>
        <taxon>Streptosporangiales</taxon>
        <taxon>Nocardiopsidaceae</taxon>
        <taxon>Nocardiopsis</taxon>
    </lineage>
</organism>
<feature type="transmembrane region" description="Helical" evidence="2">
    <location>
        <begin position="61"/>
        <end position="82"/>
    </location>
</feature>
<sequence>MTTARTPSRTGVRREYGVVTLAMIAGAALMLAASGRVWVTGSFSSPGPVAPVPVEVTGGELAGALSGLGWAGLAGIAGLYATRSWARRVVGALIVLCGVFALTTLWSATRPDALIGAIADLATDTAGTGEVVGTPEVHALGPLMGAAGGLLLALSGLVALVRAPAWPGMGNRYDRDAAPRPHQAETPADLWRSLDAGDDPTLDAPGDGTPTATAPVDRAEPGDDTEPAPPADRPAESKENH</sequence>
<feature type="transmembrane region" description="Helical" evidence="2">
    <location>
        <begin position="143"/>
        <end position="165"/>
    </location>
</feature>
<dbReference type="Proteomes" id="UP000467124">
    <property type="component" value="Unassembled WGS sequence"/>
</dbReference>
<feature type="compositionally biased region" description="Basic and acidic residues" evidence="1">
    <location>
        <begin position="172"/>
        <end position="183"/>
    </location>
</feature>
<protein>
    <submittedName>
        <fullName evidence="3">Trp biosynthesis protein</fullName>
    </submittedName>
</protein>
<feature type="transmembrane region" description="Helical" evidence="2">
    <location>
        <begin position="21"/>
        <end position="41"/>
    </location>
</feature>